<protein>
    <submittedName>
        <fullName evidence="2">DNA polymerase I A, chloroplastic-like isoform X1</fullName>
    </submittedName>
</protein>
<feature type="region of interest" description="Disordered" evidence="1">
    <location>
        <begin position="316"/>
        <end position="386"/>
    </location>
</feature>
<dbReference type="Proteomes" id="UP001140949">
    <property type="component" value="Unassembled WGS sequence"/>
</dbReference>
<gene>
    <name evidence="2" type="ORF">M6B38_335410</name>
</gene>
<keyword evidence="3" id="KW-1185">Reference proteome</keyword>
<reference evidence="2" key="1">
    <citation type="journal article" date="2023" name="GigaByte">
        <title>Genome assembly of the bearded iris, Iris pallida Lam.</title>
        <authorList>
            <person name="Bruccoleri R.E."/>
            <person name="Oakeley E.J."/>
            <person name="Faust A.M.E."/>
            <person name="Altorfer M."/>
            <person name="Dessus-Babus S."/>
            <person name="Burckhardt D."/>
            <person name="Oertli M."/>
            <person name="Naumann U."/>
            <person name="Petersen F."/>
            <person name="Wong J."/>
        </authorList>
    </citation>
    <scope>NUCLEOTIDE SEQUENCE</scope>
    <source>
        <strain evidence="2">GSM-AAB239-AS_SAM_17_03QT</strain>
    </source>
</reference>
<sequence length="433" mass="47606">MAMGVSTHTSPFTSSSSFPFRFSSSAARRSFSRPAHPACRRLSGSPSLGNYFRASSDCGGWGAESEKLKLAKMAHQVRDKVASRSVFLHDEFERSKIVTTVERLREGLASGQSQLTGAAERLQHLVPVGDNLANGWDPTAQREKSVCVAAFKEGSGYARRTSQIGGGTWDGTVARDHPAQAQTVTLEDIEKIYSGRVGTASNVFNGTDSTVSKSSINSEACNEVPREQNSPRQKLRTSINGEEWDEMSREQTSPRKKLSHNGGISSINGEECNKELMVSRDHPAQAQTVTLEDIEKIYSGRVGAASDVFNGTDGTVSKSSINRGACNEVPREQNSPRRKLRTLINGEEWDEMSREQTSPRKKLSHKGSISSINGEERNKELMEETSPQQNLSRIFDKVLVVDNISKAREVVQLLTTKYKDLVHACDTEASSQY</sequence>
<organism evidence="2 3">
    <name type="scientific">Iris pallida</name>
    <name type="common">Sweet iris</name>
    <dbReference type="NCBI Taxonomy" id="29817"/>
    <lineage>
        <taxon>Eukaryota</taxon>
        <taxon>Viridiplantae</taxon>
        <taxon>Streptophyta</taxon>
        <taxon>Embryophyta</taxon>
        <taxon>Tracheophyta</taxon>
        <taxon>Spermatophyta</taxon>
        <taxon>Magnoliopsida</taxon>
        <taxon>Liliopsida</taxon>
        <taxon>Asparagales</taxon>
        <taxon>Iridaceae</taxon>
        <taxon>Iridoideae</taxon>
        <taxon>Irideae</taxon>
        <taxon>Iris</taxon>
    </lineage>
</organism>
<reference evidence="2" key="2">
    <citation type="submission" date="2023-04" db="EMBL/GenBank/DDBJ databases">
        <authorList>
            <person name="Bruccoleri R.E."/>
            <person name="Oakeley E.J."/>
            <person name="Faust A.-M."/>
            <person name="Dessus-Babus S."/>
            <person name="Altorfer M."/>
            <person name="Burckhardt D."/>
            <person name="Oertli M."/>
            <person name="Naumann U."/>
            <person name="Petersen F."/>
            <person name="Wong J."/>
        </authorList>
    </citation>
    <scope>NUCLEOTIDE SEQUENCE</scope>
    <source>
        <strain evidence="2">GSM-AAB239-AS_SAM_17_03QT</strain>
        <tissue evidence="2">Leaf</tissue>
    </source>
</reference>
<name>A0AAX6H0M0_IRIPA</name>
<dbReference type="EMBL" id="JANAVB010014492">
    <property type="protein sequence ID" value="KAJ6834342.1"/>
    <property type="molecule type" value="Genomic_DNA"/>
</dbReference>
<comment type="caution">
    <text evidence="2">The sequence shown here is derived from an EMBL/GenBank/DDBJ whole genome shotgun (WGS) entry which is preliminary data.</text>
</comment>
<feature type="region of interest" description="Disordered" evidence="1">
    <location>
        <begin position="209"/>
        <end position="267"/>
    </location>
</feature>
<feature type="compositionally biased region" description="Polar residues" evidence="1">
    <location>
        <begin position="209"/>
        <end position="220"/>
    </location>
</feature>
<dbReference type="AlphaFoldDB" id="A0AAX6H0M0"/>
<evidence type="ECO:0000313" key="2">
    <source>
        <dbReference type="EMBL" id="KAJ6834342.1"/>
    </source>
</evidence>
<accession>A0AAX6H0M0</accession>
<evidence type="ECO:0000313" key="3">
    <source>
        <dbReference type="Proteomes" id="UP001140949"/>
    </source>
</evidence>
<feature type="compositionally biased region" description="Polar residues" evidence="1">
    <location>
        <begin position="227"/>
        <end position="240"/>
    </location>
</feature>
<evidence type="ECO:0000256" key="1">
    <source>
        <dbReference type="SAM" id="MobiDB-lite"/>
    </source>
</evidence>
<proteinExistence type="predicted"/>